<organism evidence="1">
    <name type="scientific">Pithovirus LCPAC101</name>
    <dbReference type="NCBI Taxonomy" id="2506586"/>
    <lineage>
        <taxon>Viruses</taxon>
        <taxon>Pithoviruses</taxon>
    </lineage>
</organism>
<name>A0A481Z2M0_9VIRU</name>
<proteinExistence type="predicted"/>
<sequence length="242" mass="28115">MSSSKSTDYIHSLHNLPPESIVDVMSSLDYKAINAFCNSSSKYLQYCNTEDIWRSAVKKQFPYAYGVIKEMKNNTSENYAKIPSTALWKYYFVLLDSYSTEYSDYPDFVSYVKYGVVGNSESIFYEALNSGNMDIIYFLASDDKFEPIINNDIFFRVEDMQAEEFDIEKISDMIIFILGIPKFRNMFDLNNTLLSMIELRLDEVVDHMIKNIFTPAQINIFINNNRSILDDDIIDYLGGFVY</sequence>
<evidence type="ECO:0000313" key="1">
    <source>
        <dbReference type="EMBL" id="QBK90027.1"/>
    </source>
</evidence>
<dbReference type="EMBL" id="MK500455">
    <property type="protein sequence ID" value="QBK90027.1"/>
    <property type="molecule type" value="Genomic_DNA"/>
</dbReference>
<reference evidence="1" key="1">
    <citation type="journal article" date="2019" name="MBio">
        <title>Virus Genomes from Deep Sea Sediments Expand the Ocean Megavirome and Support Independent Origins of Viral Gigantism.</title>
        <authorList>
            <person name="Backstrom D."/>
            <person name="Yutin N."/>
            <person name="Jorgensen S.L."/>
            <person name="Dharamshi J."/>
            <person name="Homa F."/>
            <person name="Zaremba-Niedwiedzka K."/>
            <person name="Spang A."/>
            <person name="Wolf Y.I."/>
            <person name="Koonin E.V."/>
            <person name="Ettema T.J."/>
        </authorList>
    </citation>
    <scope>NUCLEOTIDE SEQUENCE</scope>
</reference>
<gene>
    <name evidence="1" type="ORF">LCPAC101_03120</name>
</gene>
<dbReference type="Gene3D" id="1.20.1280.50">
    <property type="match status" value="1"/>
</dbReference>
<accession>A0A481Z2M0</accession>
<dbReference type="InterPro" id="IPR036047">
    <property type="entry name" value="F-box-like_dom_sf"/>
</dbReference>
<dbReference type="SUPFAM" id="SSF81383">
    <property type="entry name" value="F-box domain"/>
    <property type="match status" value="1"/>
</dbReference>
<protein>
    <recommendedName>
        <fullName evidence="2">F-box domain-containing protein</fullName>
    </recommendedName>
</protein>
<evidence type="ECO:0008006" key="2">
    <source>
        <dbReference type="Google" id="ProtNLM"/>
    </source>
</evidence>